<dbReference type="Proteomes" id="UP000695007">
    <property type="component" value="Unplaced"/>
</dbReference>
<reference evidence="2" key="1">
    <citation type="submission" date="2025-08" db="UniProtKB">
        <authorList>
            <consortium name="RefSeq"/>
        </authorList>
    </citation>
    <scope>IDENTIFICATION</scope>
</reference>
<keyword evidence="1" id="KW-1185">Reference proteome</keyword>
<accession>A0AAJ7E163</accession>
<evidence type="ECO:0000313" key="2">
    <source>
        <dbReference type="RefSeq" id="XP_011503922.1"/>
    </source>
</evidence>
<name>A0AAJ7E163_9HYME</name>
<gene>
    <name evidence="2" type="primary">LOC105366998</name>
</gene>
<sequence length="130" mass="14417">CCDCGLVKEEYSDEELGLCIIIIGTFIHREPCLAASLLPEILNIVTTVSLNITYPWQSESSIYLPGSAVSVAHQFLRCVLHQMAPNGIFLQMFQTNIKGTTSTRLFRSVSQALVDFNELNSIAPLQILIE</sequence>
<dbReference type="PANTHER" id="PTHR21696">
    <property type="entry name" value="PROTEIN UNC-79 HOMOLOG"/>
    <property type="match status" value="1"/>
</dbReference>
<dbReference type="GeneID" id="105366998"/>
<feature type="non-terminal residue" evidence="2">
    <location>
        <position position="1"/>
    </location>
</feature>
<dbReference type="PANTHER" id="PTHR21696:SF2">
    <property type="entry name" value="PROTEIN UNC-79 HOMOLOG"/>
    <property type="match status" value="1"/>
</dbReference>
<dbReference type="KEGG" id="csol:105366998"/>
<dbReference type="RefSeq" id="XP_011503922.1">
    <property type="nucleotide sequence ID" value="XM_011505620.1"/>
</dbReference>
<protein>
    <submittedName>
        <fullName evidence="2">Protein unc-79 homolog</fullName>
    </submittedName>
</protein>
<evidence type="ECO:0000313" key="1">
    <source>
        <dbReference type="Proteomes" id="UP000695007"/>
    </source>
</evidence>
<proteinExistence type="predicted"/>
<feature type="non-terminal residue" evidence="2">
    <location>
        <position position="130"/>
    </location>
</feature>
<dbReference type="InterPro" id="IPR024855">
    <property type="entry name" value="UNC79"/>
</dbReference>
<organism evidence="1 2">
    <name type="scientific">Ceratosolen solmsi marchali</name>
    <dbReference type="NCBI Taxonomy" id="326594"/>
    <lineage>
        <taxon>Eukaryota</taxon>
        <taxon>Metazoa</taxon>
        <taxon>Ecdysozoa</taxon>
        <taxon>Arthropoda</taxon>
        <taxon>Hexapoda</taxon>
        <taxon>Insecta</taxon>
        <taxon>Pterygota</taxon>
        <taxon>Neoptera</taxon>
        <taxon>Endopterygota</taxon>
        <taxon>Hymenoptera</taxon>
        <taxon>Apocrita</taxon>
        <taxon>Proctotrupomorpha</taxon>
        <taxon>Chalcidoidea</taxon>
        <taxon>Agaonidae</taxon>
        <taxon>Agaoninae</taxon>
        <taxon>Ceratosolen</taxon>
    </lineage>
</organism>
<dbReference type="AlphaFoldDB" id="A0AAJ7E163"/>